<keyword evidence="4" id="KW-0503">Monooxygenase</keyword>
<evidence type="ECO:0000313" key="4">
    <source>
        <dbReference type="EMBL" id="ROT71067.1"/>
    </source>
</evidence>
<dbReference type="InterPro" id="IPR001611">
    <property type="entry name" value="Leu-rich_rpt"/>
</dbReference>
<dbReference type="SMART" id="SM00369">
    <property type="entry name" value="LRR_TYP"/>
    <property type="match status" value="5"/>
</dbReference>
<keyword evidence="1" id="KW-0433">Leucine-rich repeat</keyword>
<dbReference type="GO" id="GO:0004497">
    <property type="term" value="F:monooxygenase activity"/>
    <property type="evidence" value="ECO:0007669"/>
    <property type="project" value="UniProtKB-KW"/>
</dbReference>
<reference evidence="4 5" key="2">
    <citation type="submission" date="2019-01" db="EMBL/GenBank/DDBJ databases">
        <title>The decoding of complex shrimp genome reveals the adaptation for benthos swimmer, frequently molting mechanism and breeding impact on genome.</title>
        <authorList>
            <person name="Sun Y."/>
            <person name="Gao Y."/>
            <person name="Yu Y."/>
        </authorList>
    </citation>
    <scope>NUCLEOTIDE SEQUENCE [LARGE SCALE GENOMIC DNA]</scope>
    <source>
        <tissue evidence="4">Muscle</tissue>
    </source>
</reference>
<dbReference type="PANTHER" id="PTHR24373:SF261">
    <property type="entry name" value="VASORIN"/>
    <property type="match status" value="1"/>
</dbReference>
<dbReference type="STRING" id="6689.A0A3R7M9X9"/>
<dbReference type="OrthoDB" id="676979at2759"/>
<keyword evidence="4" id="KW-0560">Oxidoreductase</keyword>
<dbReference type="Pfam" id="PF13855">
    <property type="entry name" value="LRR_8"/>
    <property type="match status" value="2"/>
</dbReference>
<dbReference type="InterPro" id="IPR032675">
    <property type="entry name" value="LRR_dom_sf"/>
</dbReference>
<dbReference type="GO" id="GO:0005615">
    <property type="term" value="C:extracellular space"/>
    <property type="evidence" value="ECO:0007669"/>
    <property type="project" value="TreeGrafter"/>
</dbReference>
<keyword evidence="5" id="KW-1185">Reference proteome</keyword>
<organism evidence="4 5">
    <name type="scientific">Penaeus vannamei</name>
    <name type="common">Whiteleg shrimp</name>
    <name type="synonym">Litopenaeus vannamei</name>
    <dbReference type="NCBI Taxonomy" id="6689"/>
    <lineage>
        <taxon>Eukaryota</taxon>
        <taxon>Metazoa</taxon>
        <taxon>Ecdysozoa</taxon>
        <taxon>Arthropoda</taxon>
        <taxon>Crustacea</taxon>
        <taxon>Multicrustacea</taxon>
        <taxon>Malacostraca</taxon>
        <taxon>Eumalacostraca</taxon>
        <taxon>Eucarida</taxon>
        <taxon>Decapoda</taxon>
        <taxon>Dendrobranchiata</taxon>
        <taxon>Penaeoidea</taxon>
        <taxon>Penaeidae</taxon>
        <taxon>Penaeus</taxon>
    </lineage>
</organism>
<evidence type="ECO:0000256" key="1">
    <source>
        <dbReference type="ARBA" id="ARBA00022614"/>
    </source>
</evidence>
<evidence type="ECO:0000313" key="5">
    <source>
        <dbReference type="Proteomes" id="UP000283509"/>
    </source>
</evidence>
<gene>
    <name evidence="4" type="ORF">C7M84_010629</name>
</gene>
<evidence type="ECO:0000256" key="2">
    <source>
        <dbReference type="ARBA" id="ARBA00022729"/>
    </source>
</evidence>
<dbReference type="EMBL" id="QCYY01002347">
    <property type="protein sequence ID" value="ROT71067.1"/>
    <property type="molecule type" value="Genomic_DNA"/>
</dbReference>
<dbReference type="InterPro" id="IPR050328">
    <property type="entry name" value="Dev_Immune_Receptor"/>
</dbReference>
<keyword evidence="3" id="KW-0677">Repeat</keyword>
<dbReference type="SUPFAM" id="SSF52058">
    <property type="entry name" value="L domain-like"/>
    <property type="match status" value="1"/>
</dbReference>
<evidence type="ECO:0000256" key="3">
    <source>
        <dbReference type="ARBA" id="ARBA00022737"/>
    </source>
</evidence>
<name>A0A3R7M9X9_PENVA</name>
<dbReference type="PANTHER" id="PTHR24373">
    <property type="entry name" value="SLIT RELATED LEUCINE-RICH REPEAT NEURONAL PROTEIN"/>
    <property type="match status" value="1"/>
</dbReference>
<keyword evidence="2" id="KW-0732">Signal</keyword>
<proteinExistence type="predicted"/>
<dbReference type="Proteomes" id="UP000283509">
    <property type="component" value="Unassembled WGS sequence"/>
</dbReference>
<dbReference type="Gene3D" id="3.80.10.10">
    <property type="entry name" value="Ribonuclease Inhibitor"/>
    <property type="match status" value="3"/>
</dbReference>
<dbReference type="PROSITE" id="PS51450">
    <property type="entry name" value="LRR"/>
    <property type="match status" value="2"/>
</dbReference>
<protein>
    <submittedName>
        <fullName evidence="4">Oplophorus-luciferin 2-monooxygenase non-catalytic subunit</fullName>
    </submittedName>
</protein>
<dbReference type="InterPro" id="IPR003591">
    <property type="entry name" value="Leu-rich_rpt_typical-subtyp"/>
</dbReference>
<dbReference type="GO" id="GO:0031012">
    <property type="term" value="C:extracellular matrix"/>
    <property type="evidence" value="ECO:0007669"/>
    <property type="project" value="TreeGrafter"/>
</dbReference>
<reference evidence="4 5" key="1">
    <citation type="submission" date="2018-04" db="EMBL/GenBank/DDBJ databases">
        <authorList>
            <person name="Zhang X."/>
            <person name="Yuan J."/>
            <person name="Li F."/>
            <person name="Xiang J."/>
        </authorList>
    </citation>
    <scope>NUCLEOTIDE SEQUENCE [LARGE SCALE GENOMIC DNA]</scope>
    <source>
        <tissue evidence="4">Muscle</tissue>
    </source>
</reference>
<accession>A0A3R7M9X9</accession>
<dbReference type="AlphaFoldDB" id="A0A3R7M9X9"/>
<comment type="caution">
    <text evidence="4">The sequence shown here is derived from an EMBL/GenBank/DDBJ whole genome shotgun (WGS) entry which is preliminary data.</text>
</comment>
<sequence>MREERALPCPSDVDVAPCVCSFDGASLDLDCSSVKDLDDLARVFQADFPFSSFTSLAIADNPHLVGELPGGIFGPVTFQNITLVRTNLSAVSDKAFASSASRLQLLDLGSNALTSFPFETLGDYFLLQHLDLKRNRLGRILDLESSSLEYLKLDSNPLLELTATTFANARYLRALYLNDVSLKGVPVGLFDSLNHLQELYLMGNQIQTLSSGTFNLNSKSLIIVALAGNAISQVEPNAFGTSLSHTVTLDFRANSLADLPESTWRPMIAILGSGSLLIDGNSLTCGCNLCWLMQDATLLSHTSGGKCSSGEYLDEINTDYCDFFCFMD</sequence>